<name>A0A368RH92_SETIT</name>
<comment type="subcellular location">
    <subcellularLocation>
        <location evidence="1 3">Nucleus</location>
    </subcellularLocation>
</comment>
<dbReference type="InterPro" id="IPR036600">
    <property type="entry name" value="PAH_sf"/>
</dbReference>
<evidence type="ECO:0000256" key="2">
    <source>
        <dbReference type="ARBA" id="ARBA00023242"/>
    </source>
</evidence>
<dbReference type="EMBL" id="CM003533">
    <property type="protein sequence ID" value="RCV29503.1"/>
    <property type="molecule type" value="Genomic_DNA"/>
</dbReference>
<dbReference type="Pfam" id="PF02671">
    <property type="entry name" value="PAH"/>
    <property type="match status" value="1"/>
</dbReference>
<evidence type="ECO:0008006" key="6">
    <source>
        <dbReference type="Google" id="ProtNLM"/>
    </source>
</evidence>
<dbReference type="GO" id="GO:0003714">
    <property type="term" value="F:transcription corepressor activity"/>
    <property type="evidence" value="ECO:0007669"/>
    <property type="project" value="InterPro"/>
</dbReference>
<accession>A0A368RH92</accession>
<sequence>MGCTGGRKRAREEAPMASRARDPRPRKTTQDSLHFLATMKSKLAGEMDKYNEFITAIGEFKAGRMDIAGVANYVNVLLAGHPDLICAFNEFLPWDYVRSHGPAGGSGI</sequence>
<proteinExistence type="predicted"/>
<dbReference type="Gene3D" id="1.20.1160.11">
    <property type="entry name" value="Paired amphipathic helix"/>
    <property type="match status" value="1"/>
</dbReference>
<keyword evidence="2 3" id="KW-0539">Nucleus</keyword>
<feature type="compositionally biased region" description="Basic and acidic residues" evidence="4">
    <location>
        <begin position="10"/>
        <end position="29"/>
    </location>
</feature>
<feature type="region of interest" description="Disordered" evidence="4">
    <location>
        <begin position="1"/>
        <end position="31"/>
    </location>
</feature>
<dbReference type="STRING" id="4555.A0A368RH92"/>
<evidence type="ECO:0000256" key="3">
    <source>
        <dbReference type="PROSITE-ProRule" id="PRU00810"/>
    </source>
</evidence>
<gene>
    <name evidence="5" type="ORF">SETIT_6G018800v2</name>
</gene>
<dbReference type="InterPro" id="IPR039774">
    <property type="entry name" value="Sin3-like"/>
</dbReference>
<evidence type="ECO:0000313" key="5">
    <source>
        <dbReference type="EMBL" id="RCV29503.1"/>
    </source>
</evidence>
<dbReference type="GO" id="GO:0005634">
    <property type="term" value="C:nucleus"/>
    <property type="evidence" value="ECO:0007669"/>
    <property type="project" value="UniProtKB-SubCell"/>
</dbReference>
<dbReference type="AlphaFoldDB" id="A0A368RH92"/>
<dbReference type="PROSITE" id="PS51477">
    <property type="entry name" value="PAH"/>
    <property type="match status" value="1"/>
</dbReference>
<protein>
    <recommendedName>
        <fullName evidence="6">Histone deacetylase interacting domain-containing protein</fullName>
    </recommendedName>
</protein>
<dbReference type="InterPro" id="IPR003822">
    <property type="entry name" value="PAH"/>
</dbReference>
<dbReference type="PANTHER" id="PTHR12346">
    <property type="entry name" value="SIN3B-RELATED"/>
    <property type="match status" value="1"/>
</dbReference>
<reference evidence="5" key="2">
    <citation type="submission" date="2015-07" db="EMBL/GenBank/DDBJ databases">
        <authorList>
            <person name="Noorani M."/>
        </authorList>
    </citation>
    <scope>NUCLEOTIDE SEQUENCE</scope>
    <source>
        <strain evidence="5">Yugu1</strain>
    </source>
</reference>
<evidence type="ECO:0000256" key="4">
    <source>
        <dbReference type="SAM" id="MobiDB-lite"/>
    </source>
</evidence>
<reference evidence="5" key="1">
    <citation type="journal article" date="2012" name="Nat. Biotechnol.">
        <title>Reference genome sequence of the model plant Setaria.</title>
        <authorList>
            <person name="Bennetzen J.L."/>
            <person name="Schmutz J."/>
            <person name="Wang H."/>
            <person name="Percifield R."/>
            <person name="Hawkins J."/>
            <person name="Pontaroli A.C."/>
            <person name="Estep M."/>
            <person name="Feng L."/>
            <person name="Vaughn J.N."/>
            <person name="Grimwood J."/>
            <person name="Jenkins J."/>
            <person name="Barry K."/>
            <person name="Lindquist E."/>
            <person name="Hellsten U."/>
            <person name="Deshpande S."/>
            <person name="Wang X."/>
            <person name="Wu X."/>
            <person name="Mitros T."/>
            <person name="Triplett J."/>
            <person name="Yang X."/>
            <person name="Ye C.Y."/>
            <person name="Mauro-Herrera M."/>
            <person name="Wang L."/>
            <person name="Li P."/>
            <person name="Sharma M."/>
            <person name="Sharma R."/>
            <person name="Ronald P.C."/>
            <person name="Panaud O."/>
            <person name="Kellogg E.A."/>
            <person name="Brutnell T.P."/>
            <person name="Doust A.N."/>
            <person name="Tuskan G.A."/>
            <person name="Rokhsar D."/>
            <person name="Devos K.M."/>
        </authorList>
    </citation>
    <scope>NUCLEOTIDE SEQUENCE [LARGE SCALE GENOMIC DNA]</scope>
    <source>
        <strain evidence="5">Yugu1</strain>
    </source>
</reference>
<dbReference type="SUPFAM" id="SSF47762">
    <property type="entry name" value="PAH2 domain"/>
    <property type="match status" value="1"/>
</dbReference>
<evidence type="ECO:0000256" key="1">
    <source>
        <dbReference type="ARBA" id="ARBA00004123"/>
    </source>
</evidence>
<organism evidence="5">
    <name type="scientific">Setaria italica</name>
    <name type="common">Foxtail millet</name>
    <name type="synonym">Panicum italicum</name>
    <dbReference type="NCBI Taxonomy" id="4555"/>
    <lineage>
        <taxon>Eukaryota</taxon>
        <taxon>Viridiplantae</taxon>
        <taxon>Streptophyta</taxon>
        <taxon>Embryophyta</taxon>
        <taxon>Tracheophyta</taxon>
        <taxon>Spermatophyta</taxon>
        <taxon>Magnoliopsida</taxon>
        <taxon>Liliopsida</taxon>
        <taxon>Poales</taxon>
        <taxon>Poaceae</taxon>
        <taxon>PACMAD clade</taxon>
        <taxon>Panicoideae</taxon>
        <taxon>Panicodae</taxon>
        <taxon>Paniceae</taxon>
        <taxon>Cenchrinae</taxon>
        <taxon>Setaria</taxon>
    </lineage>
</organism>
<dbReference type="OrthoDB" id="1913924at2759"/>